<sequence>MLIKPQIALHLGVHKTATTYVQSRLWNSREELKKNRINYIGLDELRKRLTSKLGDISFGKQAVFDALFPFMNCNRLIISDENILGGTDAPRRQAFYPWAKQKVKKVHSGLEGCDVEIYVTIRSFPDYLVSRYSESLRHFKFLAFEDYMSGISSKNISWLPMLEDLALVGAKHIYVNDFKYVVDGDKYLHELIGKRLELSEASQGSWVKRSKISQEAYEIVKLYAESYSDQSTRRLVGMMDNHPQTTKSNPFMPFTKAQLDTFKERYEKEVEIIRRDPRFTYIPE</sequence>
<reference evidence="2" key="1">
    <citation type="submission" date="2016-10" db="EMBL/GenBank/DDBJ databases">
        <authorList>
            <person name="Varghese N."/>
            <person name="Submissions S."/>
        </authorList>
    </citation>
    <scope>NUCLEOTIDE SEQUENCE [LARGE SCALE GENOMIC DNA]</scope>
    <source>
        <strain evidence="2">CGMCC 1.6981</strain>
    </source>
</reference>
<gene>
    <name evidence="1" type="ORF">SAMN04487955_102245</name>
</gene>
<evidence type="ECO:0000313" key="2">
    <source>
        <dbReference type="Proteomes" id="UP000198693"/>
    </source>
</evidence>
<dbReference type="Proteomes" id="UP000198693">
    <property type="component" value="Unassembled WGS sequence"/>
</dbReference>
<dbReference type="STRING" id="463301.SAMN04487955_102245"/>
<name>A0A1I7G4H4_9GAMM</name>
<accession>A0A1I7G4H4</accession>
<protein>
    <recommendedName>
        <fullName evidence="3">Sulfotransferase family protein</fullName>
    </recommendedName>
</protein>
<organism evidence="1 2">
    <name type="scientific">Halomonas korlensis</name>
    <dbReference type="NCBI Taxonomy" id="463301"/>
    <lineage>
        <taxon>Bacteria</taxon>
        <taxon>Pseudomonadati</taxon>
        <taxon>Pseudomonadota</taxon>
        <taxon>Gammaproteobacteria</taxon>
        <taxon>Oceanospirillales</taxon>
        <taxon>Halomonadaceae</taxon>
        <taxon>Halomonas</taxon>
    </lineage>
</organism>
<evidence type="ECO:0000313" key="1">
    <source>
        <dbReference type="EMBL" id="SFU43362.1"/>
    </source>
</evidence>
<dbReference type="AlphaFoldDB" id="A0A1I7G4H4"/>
<keyword evidence="2" id="KW-1185">Reference proteome</keyword>
<dbReference type="OrthoDB" id="547265at2"/>
<proteinExistence type="predicted"/>
<dbReference type="RefSeq" id="WP_139232969.1">
    <property type="nucleotide sequence ID" value="NZ_FPBP01000002.1"/>
</dbReference>
<evidence type="ECO:0008006" key="3">
    <source>
        <dbReference type="Google" id="ProtNLM"/>
    </source>
</evidence>
<dbReference type="EMBL" id="FPBP01000002">
    <property type="protein sequence ID" value="SFU43362.1"/>
    <property type="molecule type" value="Genomic_DNA"/>
</dbReference>